<sequence>MINLLSNLNWWGVLAAFLPYTILGALWFTLFFVKPYKATLGKANQELNNKAPIYIVGPMICTFFITVAAAIFIDALNIQTMGNAIEFAFIAGIGFLVANTLNIAINPNIPHPIRYGVITGSYHLVGITIASIIIVLMK</sequence>
<dbReference type="Pfam" id="PF08570">
    <property type="entry name" value="DUF1761"/>
    <property type="match status" value="1"/>
</dbReference>
<dbReference type="OrthoDB" id="2623652at2"/>
<dbReference type="RefSeq" id="WP_112745927.1">
    <property type="nucleotide sequence ID" value="NZ_QMFY01000002.1"/>
</dbReference>
<comment type="caution">
    <text evidence="2">The sequence shown here is derived from an EMBL/GenBank/DDBJ whole genome shotgun (WGS) entry which is preliminary data.</text>
</comment>
<accession>A0A364Y7J0</accession>
<dbReference type="AlphaFoldDB" id="A0A364Y7J0"/>
<keyword evidence="1" id="KW-0472">Membrane</keyword>
<evidence type="ECO:0000313" key="3">
    <source>
        <dbReference type="Proteomes" id="UP000251889"/>
    </source>
</evidence>
<keyword evidence="1" id="KW-0812">Transmembrane</keyword>
<evidence type="ECO:0000313" key="2">
    <source>
        <dbReference type="EMBL" id="RAW02104.1"/>
    </source>
</evidence>
<evidence type="ECO:0000256" key="1">
    <source>
        <dbReference type="SAM" id="Phobius"/>
    </source>
</evidence>
<gene>
    <name evidence="2" type="ORF">DQQ10_06005</name>
</gene>
<feature type="transmembrane region" description="Helical" evidence="1">
    <location>
        <begin position="53"/>
        <end position="73"/>
    </location>
</feature>
<protein>
    <submittedName>
        <fullName evidence="2">DUF1761 domain-containing protein</fullName>
    </submittedName>
</protein>
<keyword evidence="3" id="KW-1185">Reference proteome</keyword>
<feature type="transmembrane region" description="Helical" evidence="1">
    <location>
        <begin position="85"/>
        <end position="105"/>
    </location>
</feature>
<dbReference type="InterPro" id="IPR013879">
    <property type="entry name" value="DUF1761"/>
</dbReference>
<keyword evidence="1" id="KW-1133">Transmembrane helix</keyword>
<organism evidence="2 3">
    <name type="scientific">Pseudochryseolinea flava</name>
    <dbReference type="NCBI Taxonomy" id="2059302"/>
    <lineage>
        <taxon>Bacteria</taxon>
        <taxon>Pseudomonadati</taxon>
        <taxon>Bacteroidota</taxon>
        <taxon>Cytophagia</taxon>
        <taxon>Cytophagales</taxon>
        <taxon>Fulvivirgaceae</taxon>
        <taxon>Pseudochryseolinea</taxon>
    </lineage>
</organism>
<feature type="transmembrane region" description="Helical" evidence="1">
    <location>
        <begin position="117"/>
        <end position="137"/>
    </location>
</feature>
<proteinExistence type="predicted"/>
<name>A0A364Y7J0_9BACT</name>
<feature type="transmembrane region" description="Helical" evidence="1">
    <location>
        <begin position="12"/>
        <end position="33"/>
    </location>
</feature>
<reference evidence="2 3" key="1">
    <citation type="submission" date="2018-06" db="EMBL/GenBank/DDBJ databases">
        <title>Chryseolinea flavus sp. nov., a member of the phylum Bacteroidetes isolated from soil.</title>
        <authorList>
            <person name="Li Y."/>
            <person name="Wang J."/>
        </authorList>
    </citation>
    <scope>NUCLEOTIDE SEQUENCE [LARGE SCALE GENOMIC DNA]</scope>
    <source>
        <strain evidence="2 3">SDU1-6</strain>
    </source>
</reference>
<dbReference type="EMBL" id="QMFY01000002">
    <property type="protein sequence ID" value="RAW02104.1"/>
    <property type="molecule type" value="Genomic_DNA"/>
</dbReference>
<dbReference type="Proteomes" id="UP000251889">
    <property type="component" value="Unassembled WGS sequence"/>
</dbReference>